<evidence type="ECO:0000256" key="8">
    <source>
        <dbReference type="RuleBase" id="RU004004"/>
    </source>
</evidence>
<gene>
    <name evidence="10" type="primary">pilQ</name>
    <name evidence="10" type="ORF">AB5I84_12500</name>
</gene>
<keyword evidence="3" id="KW-0732">Signal</keyword>
<evidence type="ECO:0000256" key="1">
    <source>
        <dbReference type="ARBA" id="ARBA00004370"/>
    </source>
</evidence>
<evidence type="ECO:0000256" key="5">
    <source>
        <dbReference type="ARBA" id="ARBA00023136"/>
    </source>
</evidence>
<name>A0ABV4AK99_9GAMM</name>
<evidence type="ECO:0000256" key="3">
    <source>
        <dbReference type="ARBA" id="ARBA00022729"/>
    </source>
</evidence>
<keyword evidence="5" id="KW-0472">Membrane</keyword>
<keyword evidence="4" id="KW-0653">Protein transport</keyword>
<comment type="subcellular location">
    <subcellularLocation>
        <location evidence="8">Cell outer membrane</location>
    </subcellularLocation>
    <subcellularLocation>
        <location evidence="1">Membrane</location>
    </subcellularLocation>
</comment>
<feature type="domain" description="Secretin/TonB short N-terminal" evidence="9">
    <location>
        <begin position="299"/>
        <end position="347"/>
    </location>
</feature>
<dbReference type="Pfam" id="PF11741">
    <property type="entry name" value="AMIN"/>
    <property type="match status" value="1"/>
</dbReference>
<dbReference type="InterPro" id="IPR051808">
    <property type="entry name" value="Type_IV_pilus_biogenesis"/>
</dbReference>
<evidence type="ECO:0000256" key="2">
    <source>
        <dbReference type="ARBA" id="ARBA00022448"/>
    </source>
</evidence>
<dbReference type="SMART" id="SM00965">
    <property type="entry name" value="STN"/>
    <property type="match status" value="1"/>
</dbReference>
<comment type="similarity">
    <text evidence="7">Belongs to the bacterial secretin family.</text>
</comment>
<comment type="caution">
    <text evidence="10">The sequence shown here is derived from an EMBL/GenBank/DDBJ whole genome shotgun (WGS) entry which is preliminary data.</text>
</comment>
<dbReference type="Gene3D" id="3.30.1370.130">
    <property type="match status" value="1"/>
</dbReference>
<evidence type="ECO:0000256" key="6">
    <source>
        <dbReference type="ARBA" id="ARBA00023237"/>
    </source>
</evidence>
<keyword evidence="6" id="KW-0998">Cell outer membrane</keyword>
<dbReference type="Pfam" id="PF03958">
    <property type="entry name" value="Secretin_N"/>
    <property type="match status" value="1"/>
</dbReference>
<dbReference type="RefSeq" id="WP_369456243.1">
    <property type="nucleotide sequence ID" value="NZ_JBGCUO010000002.1"/>
</dbReference>
<dbReference type="InterPro" id="IPR038591">
    <property type="entry name" value="NolW-like_sf"/>
</dbReference>
<dbReference type="PRINTS" id="PR00811">
    <property type="entry name" value="BCTERIALGSPD"/>
</dbReference>
<evidence type="ECO:0000313" key="10">
    <source>
        <dbReference type="EMBL" id="MEY1662973.1"/>
    </source>
</evidence>
<accession>A0ABV4AK99</accession>
<evidence type="ECO:0000256" key="4">
    <source>
        <dbReference type="ARBA" id="ARBA00022927"/>
    </source>
</evidence>
<dbReference type="Gene3D" id="2.60.40.3470">
    <property type="match status" value="1"/>
</dbReference>
<dbReference type="EMBL" id="JBGCUO010000002">
    <property type="protein sequence ID" value="MEY1662973.1"/>
    <property type="molecule type" value="Genomic_DNA"/>
</dbReference>
<dbReference type="Pfam" id="PF00263">
    <property type="entry name" value="Secretin"/>
    <property type="match status" value="1"/>
</dbReference>
<keyword evidence="2 8" id="KW-0813">Transport</keyword>
<dbReference type="InterPro" id="IPR021731">
    <property type="entry name" value="AMIN_dom"/>
</dbReference>
<dbReference type="NCBIfam" id="TIGR02515">
    <property type="entry name" value="IV_pilus_PilQ"/>
    <property type="match status" value="1"/>
</dbReference>
<dbReference type="Gene3D" id="3.30.1370.120">
    <property type="match status" value="1"/>
</dbReference>
<evidence type="ECO:0000313" key="11">
    <source>
        <dbReference type="Proteomes" id="UP001562065"/>
    </source>
</evidence>
<keyword evidence="11" id="KW-1185">Reference proteome</keyword>
<evidence type="ECO:0000259" key="9">
    <source>
        <dbReference type="SMART" id="SM00965"/>
    </source>
</evidence>
<proteinExistence type="inferred from homology"/>
<dbReference type="InterPro" id="IPR005644">
    <property type="entry name" value="NolW-like"/>
</dbReference>
<dbReference type="PANTHER" id="PTHR30604:SF1">
    <property type="entry name" value="DNA UTILIZATION PROTEIN HOFQ"/>
    <property type="match status" value="1"/>
</dbReference>
<dbReference type="InterPro" id="IPR011662">
    <property type="entry name" value="Secretin/TonB_short_N"/>
</dbReference>
<dbReference type="InterPro" id="IPR004846">
    <property type="entry name" value="T2SS/T3SS_dom"/>
</dbReference>
<protein>
    <submittedName>
        <fullName evidence="10">Type IV pilus secretin PilQ</fullName>
    </submittedName>
</protein>
<organism evidence="10 11">
    <name type="scientific">Isoalcanivorax beigongshangi</name>
    <dbReference type="NCBI Taxonomy" id="3238810"/>
    <lineage>
        <taxon>Bacteria</taxon>
        <taxon>Pseudomonadati</taxon>
        <taxon>Pseudomonadota</taxon>
        <taxon>Gammaproteobacteria</taxon>
        <taxon>Oceanospirillales</taxon>
        <taxon>Alcanivoracaceae</taxon>
        <taxon>Isoalcanivorax</taxon>
    </lineage>
</organism>
<evidence type="ECO:0000256" key="7">
    <source>
        <dbReference type="RuleBase" id="RU004003"/>
    </source>
</evidence>
<dbReference type="Pfam" id="PF07660">
    <property type="entry name" value="STN"/>
    <property type="match status" value="1"/>
</dbReference>
<dbReference type="Proteomes" id="UP001562065">
    <property type="component" value="Unassembled WGS sequence"/>
</dbReference>
<dbReference type="PANTHER" id="PTHR30604">
    <property type="entry name" value="PROTEIN TRANSPORT PROTEIN HOFQ"/>
    <property type="match status" value="1"/>
</dbReference>
<dbReference type="InterPro" id="IPR013355">
    <property type="entry name" value="Pilus_4_PilQ"/>
</dbReference>
<dbReference type="InterPro" id="IPR001775">
    <property type="entry name" value="GspD/PilQ"/>
</dbReference>
<sequence length="703" mass="76472">MKSMRENNGVRRAALAWLLGIVGGMQVMAASAVTLQDVRHVELPGGKLELRLRFDETPPEVRGYTIERPARIALDLVGAKSEVRQRHINLGQGNARSLTVVEAADRTRMIVSLAQPGGYDTRADGKELVVTLGGESRPAFSGAETPAAPAARGDQVRDVDFRRGNEGEGRVVVQLGNSATPVDVREEGGRIQVRFVGAKLPDNLRRRLDVTDFGTPVRFVDARRDGDGTLVVIEPTGTWEYLAYQADNEFSISVKPLTKHEAETRRREANLYTGDRISMNFQQVEVRAVLQLIAEVTDLNVVVSDTVVGNITLRLENVPWDQALDLILKTKGLDKRQAGNVLLVAPANEIAAQEKLEAENKAQLETLAPLRTEYVRINYARATDLERLIRNQGGSQADASLLSPRGSVSVDERTNTLIIQDTERKLESIRDVVEKLDVAVQQVLIEARIVIASNDLTDELGIRWGGMAFTNRAPTSGRGFGFTGGASNALNFGTGVMNGDKIEVESPGDMVVDLGAKDARATRFSLGFVDISSGILELELSALAAEGQGEVVATPKVLTADQQPAVIASGTQIGYQEASSSGATSVSFVEAELRLEVTPRITPEGRIIMELKINNDSVGNIIAGVPSIDTNRVETTVLVNDGETLVLGGIFQHAQTKGVDKTPFLGDLPWIGRLFRRDYATDKKQELLIFITPRLLKETYAQQ</sequence>
<reference evidence="10 11" key="1">
    <citation type="submission" date="2024-07" db="EMBL/GenBank/DDBJ databases">
        <authorList>
            <person name="Ren Q."/>
        </authorList>
    </citation>
    <scope>NUCLEOTIDE SEQUENCE [LARGE SCALE GENOMIC DNA]</scope>
    <source>
        <strain evidence="10 11">REN37</strain>
    </source>
</reference>